<evidence type="ECO:0000256" key="3">
    <source>
        <dbReference type="ARBA" id="ARBA00022989"/>
    </source>
</evidence>
<feature type="transmembrane region" description="Helical" evidence="5">
    <location>
        <begin position="341"/>
        <end position="362"/>
    </location>
</feature>
<dbReference type="AlphaFoldDB" id="A0A1I0YYJ4"/>
<feature type="transmembrane region" description="Helical" evidence="5">
    <location>
        <begin position="204"/>
        <end position="223"/>
    </location>
</feature>
<evidence type="ECO:0000313" key="7">
    <source>
        <dbReference type="EMBL" id="SFB18499.1"/>
    </source>
</evidence>
<dbReference type="SUPFAM" id="SSF103473">
    <property type="entry name" value="MFS general substrate transporter"/>
    <property type="match status" value="1"/>
</dbReference>
<evidence type="ECO:0000259" key="6">
    <source>
        <dbReference type="PROSITE" id="PS50850"/>
    </source>
</evidence>
<evidence type="ECO:0000256" key="4">
    <source>
        <dbReference type="ARBA" id="ARBA00023136"/>
    </source>
</evidence>
<dbReference type="PANTHER" id="PTHR23528">
    <property type="match status" value="1"/>
</dbReference>
<feature type="transmembrane region" description="Helical" evidence="5">
    <location>
        <begin position="368"/>
        <end position="389"/>
    </location>
</feature>
<comment type="subcellular location">
    <subcellularLocation>
        <location evidence="1">Cell membrane</location>
        <topology evidence="1">Multi-pass membrane protein</topology>
    </subcellularLocation>
</comment>
<reference evidence="7 8" key="1">
    <citation type="submission" date="2016-10" db="EMBL/GenBank/DDBJ databases">
        <authorList>
            <person name="de Groot N.N."/>
        </authorList>
    </citation>
    <scope>NUCLEOTIDE SEQUENCE [LARGE SCALE GENOMIC DNA]</scope>
    <source>
        <strain evidence="7 8">CGMCC 4.6945</strain>
    </source>
</reference>
<evidence type="ECO:0000256" key="1">
    <source>
        <dbReference type="ARBA" id="ARBA00004651"/>
    </source>
</evidence>
<keyword evidence="3 5" id="KW-1133">Transmembrane helix</keyword>
<keyword evidence="7" id="KW-0813">Transport</keyword>
<dbReference type="InterPro" id="IPR020846">
    <property type="entry name" value="MFS_dom"/>
</dbReference>
<feature type="transmembrane region" description="Helical" evidence="5">
    <location>
        <begin position="63"/>
        <end position="93"/>
    </location>
</feature>
<keyword evidence="8" id="KW-1185">Reference proteome</keyword>
<evidence type="ECO:0000256" key="5">
    <source>
        <dbReference type="SAM" id="Phobius"/>
    </source>
</evidence>
<proteinExistence type="predicted"/>
<dbReference type="Proteomes" id="UP000199012">
    <property type="component" value="Unassembled WGS sequence"/>
</dbReference>
<dbReference type="EMBL" id="FOKA01000009">
    <property type="protein sequence ID" value="SFB18499.1"/>
    <property type="molecule type" value="Genomic_DNA"/>
</dbReference>
<feature type="transmembrane region" description="Helical" evidence="5">
    <location>
        <begin position="149"/>
        <end position="170"/>
    </location>
</feature>
<feature type="transmembrane region" description="Helical" evidence="5">
    <location>
        <begin position="299"/>
        <end position="320"/>
    </location>
</feature>
<dbReference type="GO" id="GO:0005886">
    <property type="term" value="C:plasma membrane"/>
    <property type="evidence" value="ECO:0007669"/>
    <property type="project" value="UniProtKB-SubCell"/>
</dbReference>
<dbReference type="InterPro" id="IPR036259">
    <property type="entry name" value="MFS_trans_sf"/>
</dbReference>
<keyword evidence="2 5" id="KW-0812">Transmembrane</keyword>
<dbReference type="RefSeq" id="WP_175499506.1">
    <property type="nucleotide sequence ID" value="NZ_BONM01000004.1"/>
</dbReference>
<dbReference type="Pfam" id="PF13347">
    <property type="entry name" value="MFS_2"/>
    <property type="match status" value="1"/>
</dbReference>
<feature type="transmembrane region" description="Helical" evidence="5">
    <location>
        <begin position="21"/>
        <end position="43"/>
    </location>
</feature>
<gene>
    <name evidence="7" type="ORF">SAMN05421867_10957</name>
</gene>
<keyword evidence="4 5" id="KW-0472">Membrane</keyword>
<dbReference type="Gene3D" id="1.20.1250.20">
    <property type="entry name" value="MFS general substrate transporter like domains"/>
    <property type="match status" value="2"/>
</dbReference>
<dbReference type="PANTHER" id="PTHR23528:SF1">
    <property type="entry name" value="MAJOR FACILITATOR SUPERFAMILY (MFS) PROFILE DOMAIN-CONTAINING PROTEIN"/>
    <property type="match status" value="1"/>
</dbReference>
<name>A0A1I0YYJ4_9CELL</name>
<organism evidence="7 8">
    <name type="scientific">Cellulomonas marina</name>
    <dbReference type="NCBI Taxonomy" id="988821"/>
    <lineage>
        <taxon>Bacteria</taxon>
        <taxon>Bacillati</taxon>
        <taxon>Actinomycetota</taxon>
        <taxon>Actinomycetes</taxon>
        <taxon>Micrococcales</taxon>
        <taxon>Cellulomonadaceae</taxon>
        <taxon>Cellulomonas</taxon>
    </lineage>
</organism>
<evidence type="ECO:0000256" key="2">
    <source>
        <dbReference type="ARBA" id="ARBA00022692"/>
    </source>
</evidence>
<feature type="transmembrane region" description="Helical" evidence="5">
    <location>
        <begin position="243"/>
        <end position="262"/>
    </location>
</feature>
<protein>
    <submittedName>
        <fullName evidence="7">MFS/sugar transport protein</fullName>
    </submittedName>
</protein>
<feature type="transmembrane region" description="Helical" evidence="5">
    <location>
        <begin position="124"/>
        <end position="143"/>
    </location>
</feature>
<dbReference type="GO" id="GO:0022857">
    <property type="term" value="F:transmembrane transporter activity"/>
    <property type="evidence" value="ECO:0007669"/>
    <property type="project" value="InterPro"/>
</dbReference>
<dbReference type="STRING" id="988821.SAMN05421867_10957"/>
<evidence type="ECO:0000313" key="8">
    <source>
        <dbReference type="Proteomes" id="UP000199012"/>
    </source>
</evidence>
<feature type="domain" description="Major facilitator superfamily (MFS) profile" evidence="6">
    <location>
        <begin position="1"/>
        <end position="393"/>
    </location>
</feature>
<dbReference type="PROSITE" id="PS50850">
    <property type="entry name" value="MFS"/>
    <property type="match status" value="1"/>
</dbReference>
<feature type="transmembrane region" description="Helical" evidence="5">
    <location>
        <begin position="274"/>
        <end position="293"/>
    </location>
</feature>
<accession>A0A1I0YYJ4</accession>
<sequence length="393" mass="41427">MRVTLARHRRDLRLRYRLSGEATRAADLALVTGVGAFFAFVANPLAGALSDRTTSRLGMRRPWLLWGGVLGSVGIAVIAFAPSIAVVVVGWALAQAAFNGTQAALQALLPDQVDEAQRARVSGWLGIAQNVAPLVGIALAFALTSAGAASTWMFLLPTVIGLAGVLWLTATLRDRVLDRSTVGPFRLGAFLRGFWISPRRHPDFAWAFTGRFLLLFGFASYNAFQVYYLLERFGFDTATALSWQLRLMVVQALLLFVAAAAGGAASDRTGRRKVFVVVSTVLAAAGLVVFAVAQAPELLYVGAALFGLGLGAYFAVDLALVTDVLPNRDTEAAKNMGVFNIANALPQSIAPAVAPVFLGIGAGAADNYAALFVAGAVIVALGALSTMFIRGAR</sequence>
<keyword evidence="7" id="KW-0762">Sugar transport</keyword>